<protein>
    <recommendedName>
        <fullName evidence="1">Outer membrane protein SusF/SusE-like C-terminal domain-containing protein</fullName>
    </recommendedName>
</protein>
<evidence type="ECO:0000313" key="2">
    <source>
        <dbReference type="EMBL" id="EKC79244.1"/>
    </source>
</evidence>
<dbReference type="AlphaFoldDB" id="K1UGS1"/>
<accession>K1UGS1</accession>
<dbReference type="InterPro" id="IPR032187">
    <property type="entry name" value="SusF/SusE-like_C"/>
</dbReference>
<dbReference type="EMBL" id="AJWY01001810">
    <property type="protein sequence ID" value="EKC79244.1"/>
    <property type="molecule type" value="Genomic_DNA"/>
</dbReference>
<sequence length="489" mass="53410">IIGDAVWGGWSISDGIIMSSTSNDVWKATTHLEADKGFKFLTTNDFGGLEYRAGDSDVTLAVDEATNLVSSEDNSEDKKFMVSESANYNIVCDLANKTITVSKADYQDNAIKYNALWMVGSATSGGWSVDQGTQLSQDATNPLVYTATTYLSTGEFKVAPNKYRAFDQDFFMRDANDDSKVVLGGDDSKWNITEAGTYDVALNTADMTISIKKHYVDFTVDHLFLVGDAVWKGWDLINSVVLLPIEAGVFKATVHLNADKEFKFYAENDIFNGLQYRAAEEGVVLANGVAAALVSSEENRTDNKFTVSEAGNYDIVCDLNNNTIKVTKSAYQETDVNQSALWMVGDATPNDWSLDGAILMSQDEANPAVYAATADLKEGEFKIAVNKYGGYEQLFYLRDADNAAKVVLSNADNKWKIDEAGKYDVKLNTADMTISIVKNVPSSISSVEAEANAPVEYFTLDGKRVNNISAKGLYIKRQGGKAVKVVVVE</sequence>
<dbReference type="Gene3D" id="2.60.40.3620">
    <property type="match status" value="4"/>
</dbReference>
<organism evidence="2">
    <name type="scientific">human gut metagenome</name>
    <dbReference type="NCBI Taxonomy" id="408170"/>
    <lineage>
        <taxon>unclassified sequences</taxon>
        <taxon>metagenomes</taxon>
        <taxon>organismal metagenomes</taxon>
    </lineage>
</organism>
<reference evidence="2" key="1">
    <citation type="journal article" date="2013" name="Environ. Microbiol.">
        <title>Microbiota from the distal guts of lean and obese adolescents exhibit partial functional redundancy besides clear differences in community structure.</title>
        <authorList>
            <person name="Ferrer M."/>
            <person name="Ruiz A."/>
            <person name="Lanza F."/>
            <person name="Haange S.B."/>
            <person name="Oberbach A."/>
            <person name="Till H."/>
            <person name="Bargiela R."/>
            <person name="Campoy C."/>
            <person name="Segura M.T."/>
            <person name="Richter M."/>
            <person name="von Bergen M."/>
            <person name="Seifert J."/>
            <person name="Suarez A."/>
        </authorList>
    </citation>
    <scope>NUCLEOTIDE SEQUENCE</scope>
</reference>
<feature type="domain" description="Outer membrane protein SusF/SusE-like C-terminal" evidence="1">
    <location>
        <begin position="116"/>
        <end position="209"/>
    </location>
</feature>
<dbReference type="GO" id="GO:0019867">
    <property type="term" value="C:outer membrane"/>
    <property type="evidence" value="ECO:0007669"/>
    <property type="project" value="InterPro"/>
</dbReference>
<feature type="non-terminal residue" evidence="2">
    <location>
        <position position="1"/>
    </location>
</feature>
<evidence type="ECO:0000259" key="1">
    <source>
        <dbReference type="Pfam" id="PF16411"/>
    </source>
</evidence>
<dbReference type="Pfam" id="PF16411">
    <property type="entry name" value="SusF_SusE"/>
    <property type="match status" value="1"/>
</dbReference>
<comment type="caution">
    <text evidence="2">The sequence shown here is derived from an EMBL/GenBank/DDBJ whole genome shotgun (WGS) entry which is preliminary data.</text>
</comment>
<proteinExistence type="predicted"/>
<name>K1UGS1_9ZZZZ</name>
<gene>
    <name evidence="2" type="ORF">LEA_02654</name>
</gene>
<dbReference type="GO" id="GO:2001070">
    <property type="term" value="F:starch binding"/>
    <property type="evidence" value="ECO:0007669"/>
    <property type="project" value="InterPro"/>
</dbReference>